<reference evidence="4" key="1">
    <citation type="journal article" date="2015" name="Proc. Natl. Acad. Sci. U.S.A.">
        <title>Genome sequence of the Asian Tiger mosquito, Aedes albopictus, reveals insights into its biology, genetics, and evolution.</title>
        <authorList>
            <person name="Chen X.G."/>
            <person name="Jiang X."/>
            <person name="Gu J."/>
            <person name="Xu M."/>
            <person name="Wu Y."/>
            <person name="Deng Y."/>
            <person name="Zhang C."/>
            <person name="Bonizzoni M."/>
            <person name="Dermauw W."/>
            <person name="Vontas J."/>
            <person name="Armbruster P."/>
            <person name="Huang X."/>
            <person name="Yang Y."/>
            <person name="Zhang H."/>
            <person name="He W."/>
            <person name="Peng H."/>
            <person name="Liu Y."/>
            <person name="Wu K."/>
            <person name="Chen J."/>
            <person name="Lirakis M."/>
            <person name="Topalis P."/>
            <person name="Van Leeuwen T."/>
            <person name="Hall A.B."/>
            <person name="Jiang X."/>
            <person name="Thorpe C."/>
            <person name="Mueller R.L."/>
            <person name="Sun C."/>
            <person name="Waterhouse R.M."/>
            <person name="Yan G."/>
            <person name="Tu Z.J."/>
            <person name="Fang X."/>
            <person name="James A.A."/>
        </authorList>
    </citation>
    <scope>NUCLEOTIDE SEQUENCE [LARGE SCALE GENOMIC DNA]</scope>
    <source>
        <strain evidence="4">Foshan</strain>
    </source>
</reference>
<dbReference type="RefSeq" id="XP_019559158.3">
    <property type="nucleotide sequence ID" value="XM_019703613.3"/>
</dbReference>
<feature type="domain" description="CBM39" evidence="2">
    <location>
        <begin position="32"/>
        <end position="133"/>
    </location>
</feature>
<accession>A0ABM1Y7W6</accession>
<dbReference type="Pfam" id="PF15886">
    <property type="entry name" value="CBM39"/>
    <property type="match status" value="1"/>
</dbReference>
<dbReference type="PROSITE" id="PS51969">
    <property type="entry name" value="CBM39"/>
    <property type="match status" value="1"/>
</dbReference>
<keyword evidence="1" id="KW-0732">Signal</keyword>
<dbReference type="InterPro" id="IPR043030">
    <property type="entry name" value="BGBP_N_sf"/>
</dbReference>
<proteinExistence type="predicted"/>
<sequence>MKTFSCLLIVATMFLISTVESKGKNNQRNNQRNNFHKYFEIYKPKGLTVWYPKSPTLVEVGVEVFLNSSRESNNLHCDICLNTTASDYGKFVMQDDNAVIRAGDNLQYRFSFRYSNGRTSIKNNSFYVAESKIFLQHLRCPSTSIPTTETQLPRAAALQEDIDLLEEIAKDVFEHCNNVTEISKNLYLDSRPAPNLDPKKLYEFTLNELQTMLPKINWNKVLVHTFYYNDGVGFEVMTHIDKLKVLKLSRNFNRTAINDFDDLEESTSTSNYNEDYNDVLPSSG</sequence>
<reference evidence="3" key="2">
    <citation type="submission" date="2025-05" db="UniProtKB">
        <authorList>
            <consortium name="EnsemblMetazoa"/>
        </authorList>
    </citation>
    <scope>IDENTIFICATION</scope>
    <source>
        <strain evidence="3">Foshan</strain>
    </source>
</reference>
<dbReference type="InterPro" id="IPR031756">
    <property type="entry name" value="BGBP_N"/>
</dbReference>
<evidence type="ECO:0000313" key="3">
    <source>
        <dbReference type="EnsemblMetazoa" id="AALFPA23_006602.P8627"/>
    </source>
</evidence>
<evidence type="ECO:0000259" key="2">
    <source>
        <dbReference type="PROSITE" id="PS51969"/>
    </source>
</evidence>
<feature type="signal peptide" evidence="1">
    <location>
        <begin position="1"/>
        <end position="21"/>
    </location>
</feature>
<evidence type="ECO:0000256" key="1">
    <source>
        <dbReference type="SAM" id="SignalP"/>
    </source>
</evidence>
<feature type="chain" id="PRO_5047512437" description="CBM39 domain-containing protein" evidence="1">
    <location>
        <begin position="22"/>
        <end position="284"/>
    </location>
</feature>
<dbReference type="Gene3D" id="2.60.40.2140">
    <property type="entry name" value="Beta-1,3-glucan-recognition protein, N-terminal domain"/>
    <property type="match status" value="1"/>
</dbReference>
<evidence type="ECO:0000313" key="4">
    <source>
        <dbReference type="Proteomes" id="UP000069940"/>
    </source>
</evidence>
<dbReference type="EnsemblMetazoa" id="AALFPA23_006602.R8627">
    <property type="protein sequence ID" value="AALFPA23_006602.P8627"/>
    <property type="gene ID" value="AALFPA23_006602"/>
</dbReference>
<protein>
    <recommendedName>
        <fullName evidence="2">CBM39 domain-containing protein</fullName>
    </recommendedName>
</protein>
<keyword evidence="4" id="KW-1185">Reference proteome</keyword>
<organism evidence="3 4">
    <name type="scientific">Aedes albopictus</name>
    <name type="common">Asian tiger mosquito</name>
    <name type="synonym">Stegomyia albopicta</name>
    <dbReference type="NCBI Taxonomy" id="7160"/>
    <lineage>
        <taxon>Eukaryota</taxon>
        <taxon>Metazoa</taxon>
        <taxon>Ecdysozoa</taxon>
        <taxon>Arthropoda</taxon>
        <taxon>Hexapoda</taxon>
        <taxon>Insecta</taxon>
        <taxon>Pterygota</taxon>
        <taxon>Neoptera</taxon>
        <taxon>Endopterygota</taxon>
        <taxon>Diptera</taxon>
        <taxon>Nematocera</taxon>
        <taxon>Culicoidea</taxon>
        <taxon>Culicidae</taxon>
        <taxon>Culicinae</taxon>
        <taxon>Aedini</taxon>
        <taxon>Aedes</taxon>
        <taxon>Stegomyia</taxon>
    </lineage>
</organism>
<dbReference type="GeneID" id="109427951"/>
<name>A0ABM1Y7W6_AEDAL</name>
<dbReference type="Proteomes" id="UP000069940">
    <property type="component" value="Unassembled WGS sequence"/>
</dbReference>